<dbReference type="InterPro" id="IPR016167">
    <property type="entry name" value="FAD-bd_PCMH_sub1"/>
</dbReference>
<dbReference type="PANTHER" id="PTHR43762:SF1">
    <property type="entry name" value="D-ARABINONO-1,4-LACTONE OXIDASE"/>
    <property type="match status" value="1"/>
</dbReference>
<dbReference type="InterPro" id="IPR010031">
    <property type="entry name" value="FAD_lactone_oxidase-like"/>
</dbReference>
<dbReference type="InterPro" id="IPR036318">
    <property type="entry name" value="FAD-bd_PCMH-like_sf"/>
</dbReference>
<dbReference type="Gene3D" id="3.30.70.2530">
    <property type="match status" value="1"/>
</dbReference>
<dbReference type="Gene3D" id="3.30.465.10">
    <property type="match status" value="1"/>
</dbReference>
<dbReference type="AlphaFoldDB" id="A0A6J6VK10"/>
<dbReference type="InterPro" id="IPR016169">
    <property type="entry name" value="FAD-bd_PCMH_sub2"/>
</dbReference>
<dbReference type="GO" id="GO:0016020">
    <property type="term" value="C:membrane"/>
    <property type="evidence" value="ECO:0007669"/>
    <property type="project" value="InterPro"/>
</dbReference>
<evidence type="ECO:0000256" key="1">
    <source>
        <dbReference type="ARBA" id="ARBA00023002"/>
    </source>
</evidence>
<dbReference type="InterPro" id="IPR007173">
    <property type="entry name" value="ALO_C"/>
</dbReference>
<dbReference type="Gene3D" id="3.30.70.2520">
    <property type="match status" value="1"/>
</dbReference>
<dbReference type="Pfam" id="PF04030">
    <property type="entry name" value="ALO"/>
    <property type="match status" value="1"/>
</dbReference>
<dbReference type="PANTHER" id="PTHR43762">
    <property type="entry name" value="L-GULONOLACTONE OXIDASE"/>
    <property type="match status" value="1"/>
</dbReference>
<gene>
    <name evidence="3" type="ORF">UFOPK2928_00209</name>
</gene>
<feature type="domain" description="FAD-binding PCMH-type" evidence="2">
    <location>
        <begin position="8"/>
        <end position="173"/>
    </location>
</feature>
<dbReference type="InterPro" id="IPR006094">
    <property type="entry name" value="Oxid_FAD_bind_N"/>
</dbReference>
<dbReference type="SUPFAM" id="SSF56176">
    <property type="entry name" value="FAD-binding/transporter-associated domain-like"/>
    <property type="match status" value="1"/>
</dbReference>
<protein>
    <submittedName>
        <fullName evidence="3">Unannotated protein</fullName>
    </submittedName>
</protein>
<dbReference type="PROSITE" id="PS51387">
    <property type="entry name" value="FAD_PCMH"/>
    <property type="match status" value="1"/>
</dbReference>
<reference evidence="3" key="1">
    <citation type="submission" date="2020-05" db="EMBL/GenBank/DDBJ databases">
        <authorList>
            <person name="Chiriac C."/>
            <person name="Salcher M."/>
            <person name="Ghai R."/>
            <person name="Kavagutti S V."/>
        </authorList>
    </citation>
    <scope>NUCLEOTIDE SEQUENCE</scope>
</reference>
<sequence>MKNWAGNIEFQDGKTLAPKSIAEIQNIVRTNPKVRARGTAHCFNTIADTKYVALVLDQMPKEIIINKEKKSVTVSAGLKYGEVAEELHKNGWALHNLASLPHISIAGAIATGTHGSGTNNGSLATAVKSFDVVLADGSLRNVNSSDGDLYNGGVIALGLVGIVVRMELEIRPTYNLGQSVYLGMKRDNFRDNFDAIMSSGYSVSYVTTWQQEIAGEVWVKFLEGRTPPEVLFGTHCATEKLHLLKNHSPEPCNDQLGIMGPWHLRLPHFKMEFTPSSGTELQSEFFVNNAQASSVLLALEAIADQISIPLMASEIRTIASDNFWMSPQYKSDDVAFHFTWKQVPETFEAVKAIEATLEPFKYRPHLGKVYTATPSYISLAFPKFKKFKELISQIDPQNKFGNEMTEGLFQLN</sequence>
<proteinExistence type="predicted"/>
<dbReference type="GO" id="GO:0071949">
    <property type="term" value="F:FAD binding"/>
    <property type="evidence" value="ECO:0007669"/>
    <property type="project" value="InterPro"/>
</dbReference>
<dbReference type="GO" id="GO:0080049">
    <property type="term" value="F:L-gulono-1,4-lactone dehydrogenase activity"/>
    <property type="evidence" value="ECO:0007669"/>
    <property type="project" value="TreeGrafter"/>
</dbReference>
<name>A0A6J6VK10_9ZZZZ</name>
<dbReference type="EMBL" id="CAEZZY010000011">
    <property type="protein sequence ID" value="CAB4771954.1"/>
    <property type="molecule type" value="Genomic_DNA"/>
</dbReference>
<evidence type="ECO:0000313" key="3">
    <source>
        <dbReference type="EMBL" id="CAB4771954.1"/>
    </source>
</evidence>
<dbReference type="InterPro" id="IPR016166">
    <property type="entry name" value="FAD-bd_PCMH"/>
</dbReference>
<evidence type="ECO:0000259" key="2">
    <source>
        <dbReference type="PROSITE" id="PS51387"/>
    </source>
</evidence>
<dbReference type="Pfam" id="PF01565">
    <property type="entry name" value="FAD_binding_4"/>
    <property type="match status" value="1"/>
</dbReference>
<keyword evidence="1" id="KW-0560">Oxidoreductase</keyword>
<dbReference type="GO" id="GO:0003885">
    <property type="term" value="F:D-arabinono-1,4-lactone oxidase activity"/>
    <property type="evidence" value="ECO:0007669"/>
    <property type="project" value="InterPro"/>
</dbReference>
<accession>A0A6J6VK10</accession>
<dbReference type="Gene3D" id="3.30.43.10">
    <property type="entry name" value="Uridine Diphospho-n-acetylenolpyruvylglucosamine Reductase, domain 2"/>
    <property type="match status" value="1"/>
</dbReference>
<organism evidence="3">
    <name type="scientific">freshwater metagenome</name>
    <dbReference type="NCBI Taxonomy" id="449393"/>
    <lineage>
        <taxon>unclassified sequences</taxon>
        <taxon>metagenomes</taxon>
        <taxon>ecological metagenomes</taxon>
    </lineage>
</organism>